<name>A0A3D9L2U5_MARFU</name>
<dbReference type="SUPFAM" id="SSF54631">
    <property type="entry name" value="CBS-domain pair"/>
    <property type="match status" value="1"/>
</dbReference>
<dbReference type="InterPro" id="IPR000595">
    <property type="entry name" value="cNMP-bd_dom"/>
</dbReference>
<evidence type="ECO:0000259" key="4">
    <source>
        <dbReference type="PROSITE" id="PS51371"/>
    </source>
</evidence>
<keyword evidence="6" id="KW-1185">Reference proteome</keyword>
<dbReference type="PANTHER" id="PTHR43080">
    <property type="entry name" value="CBS DOMAIN-CONTAINING PROTEIN CBSX3, MITOCHONDRIAL"/>
    <property type="match status" value="1"/>
</dbReference>
<dbReference type="InterPro" id="IPR005105">
    <property type="entry name" value="GlnD_Uridyltrans_N"/>
</dbReference>
<protein>
    <submittedName>
        <fullName evidence="5">CBS domain-containing protein</fullName>
    </submittedName>
</protein>
<feature type="domain" description="CBS" evidence="4">
    <location>
        <begin position="171"/>
        <end position="228"/>
    </location>
</feature>
<dbReference type="AlphaFoldDB" id="A0A3D9L2U5"/>
<dbReference type="Gene3D" id="3.10.580.10">
    <property type="entry name" value="CBS-domain"/>
    <property type="match status" value="1"/>
</dbReference>
<dbReference type="GO" id="GO:0008773">
    <property type="term" value="F:[protein-PII] uridylyltransferase activity"/>
    <property type="evidence" value="ECO:0007669"/>
    <property type="project" value="InterPro"/>
</dbReference>
<dbReference type="InterPro" id="IPR018821">
    <property type="entry name" value="DUF294_put_nucleoTrafse_sb-bd"/>
</dbReference>
<dbReference type="SMART" id="SM00116">
    <property type="entry name" value="CBS"/>
    <property type="match status" value="2"/>
</dbReference>
<keyword evidence="1 2" id="KW-0129">CBS domain</keyword>
<dbReference type="CDD" id="cd05401">
    <property type="entry name" value="NT_GlnE_GlnD_like"/>
    <property type="match status" value="1"/>
</dbReference>
<dbReference type="PANTHER" id="PTHR43080:SF2">
    <property type="entry name" value="CBS DOMAIN-CONTAINING PROTEIN"/>
    <property type="match status" value="1"/>
</dbReference>
<evidence type="ECO:0000313" key="6">
    <source>
        <dbReference type="Proteomes" id="UP000256779"/>
    </source>
</evidence>
<dbReference type="Pfam" id="PF00571">
    <property type="entry name" value="CBS"/>
    <property type="match status" value="1"/>
</dbReference>
<dbReference type="CDD" id="cd00038">
    <property type="entry name" value="CAP_ED"/>
    <property type="match status" value="1"/>
</dbReference>
<evidence type="ECO:0000259" key="3">
    <source>
        <dbReference type="PROSITE" id="PS50042"/>
    </source>
</evidence>
<organism evidence="5 6">
    <name type="scientific">Marinoscillum furvescens DSM 4134</name>
    <dbReference type="NCBI Taxonomy" id="1122208"/>
    <lineage>
        <taxon>Bacteria</taxon>
        <taxon>Pseudomonadati</taxon>
        <taxon>Bacteroidota</taxon>
        <taxon>Cytophagia</taxon>
        <taxon>Cytophagales</taxon>
        <taxon>Reichenbachiellaceae</taxon>
        <taxon>Marinoscillum</taxon>
    </lineage>
</organism>
<dbReference type="PROSITE" id="PS50042">
    <property type="entry name" value="CNMP_BINDING_3"/>
    <property type="match status" value="1"/>
</dbReference>
<dbReference type="InterPro" id="IPR051257">
    <property type="entry name" value="Diverse_CBS-Domain"/>
</dbReference>
<evidence type="ECO:0000313" key="5">
    <source>
        <dbReference type="EMBL" id="RED96971.1"/>
    </source>
</evidence>
<dbReference type="InterPro" id="IPR014710">
    <property type="entry name" value="RmlC-like_jellyroll"/>
</dbReference>
<gene>
    <name evidence="5" type="ORF">C7460_11319</name>
</gene>
<dbReference type="InterPro" id="IPR000644">
    <property type="entry name" value="CBS_dom"/>
</dbReference>
<accession>A0A3D9L2U5</accession>
<dbReference type="InterPro" id="IPR018490">
    <property type="entry name" value="cNMP-bd_dom_sf"/>
</dbReference>
<dbReference type="EMBL" id="QREG01000013">
    <property type="protein sequence ID" value="RED96971.1"/>
    <property type="molecule type" value="Genomic_DNA"/>
</dbReference>
<dbReference type="SUPFAM" id="SSF51206">
    <property type="entry name" value="cAMP-binding domain-like"/>
    <property type="match status" value="1"/>
</dbReference>
<dbReference type="InterPro" id="IPR046342">
    <property type="entry name" value="CBS_dom_sf"/>
</dbReference>
<dbReference type="Pfam" id="PF10335">
    <property type="entry name" value="DUF294_C"/>
    <property type="match status" value="1"/>
</dbReference>
<proteinExistence type="predicted"/>
<dbReference type="PROSITE" id="PS51371">
    <property type="entry name" value="CBS"/>
    <property type="match status" value="1"/>
</dbReference>
<dbReference type="RefSeq" id="WP_115868718.1">
    <property type="nucleotide sequence ID" value="NZ_QREG01000013.1"/>
</dbReference>
<evidence type="ECO:0000256" key="1">
    <source>
        <dbReference type="ARBA" id="ARBA00023122"/>
    </source>
</evidence>
<reference evidence="5 6" key="1">
    <citation type="submission" date="2018-07" db="EMBL/GenBank/DDBJ databases">
        <title>Genomic Encyclopedia of Type Strains, Phase IV (KMG-IV): sequencing the most valuable type-strain genomes for metagenomic binning, comparative biology and taxonomic classification.</title>
        <authorList>
            <person name="Goeker M."/>
        </authorList>
    </citation>
    <scope>NUCLEOTIDE SEQUENCE [LARGE SCALE GENOMIC DNA]</scope>
    <source>
        <strain evidence="5 6">DSM 4134</strain>
    </source>
</reference>
<evidence type="ECO:0000256" key="2">
    <source>
        <dbReference type="PROSITE-ProRule" id="PRU00703"/>
    </source>
</evidence>
<dbReference type="Pfam" id="PF03445">
    <property type="entry name" value="DUF294"/>
    <property type="match status" value="1"/>
</dbReference>
<feature type="domain" description="Cyclic nucleotide-binding" evidence="3">
    <location>
        <begin position="16"/>
        <end position="138"/>
    </location>
</feature>
<comment type="caution">
    <text evidence="5">The sequence shown here is derived from an EMBL/GenBank/DDBJ whole genome shotgun (WGS) entry which is preliminary data.</text>
</comment>
<dbReference type="Gene3D" id="2.60.120.10">
    <property type="entry name" value="Jelly Rolls"/>
    <property type="match status" value="1"/>
</dbReference>
<dbReference type="Proteomes" id="UP000256779">
    <property type="component" value="Unassembled WGS sequence"/>
</dbReference>
<dbReference type="OrthoDB" id="9810963at2"/>
<sequence length="636" mass="73646">MAAKLEKRTFLKQVAPFKDLPDEQMELVVTDLKEVRFDKSEVMFLQHKTRVEGLDILVEGGYETFFYTSAGQKQAYNKLKPGETYGAFSILLNKHKSICSVATQKNTRIYRLSSELFRTLCKQQDDFYQYFLSSFGKQMLDDKFANYVANPPLDVESLSFDRYFVRRMDSVNPRPIVSCPADAPAHELAKMMEEHKLSCIFVEEGDDLTGYVTDIILRNKIIAEQRPVSTPARDIMEGPIYQIDTGAYIYEAVLLMFQHKIRYIIVTQGSERLGVVNRSKLLSDQAQSPFVFIQSVRQALTVDELRQKWLQVPEVVHQLLSRGVKSELVNQVITNVSDSIAQKVIEGVIAEIGEPPARFAFMSLGSEGRKEQTLKTDQDNAIIYEDKANEFREKTRKYFLYFAELVSERLNTIGFSFCTGGLMAKNPKWTHSLSHWKRNYNQWIENPDPQSVMNFSTFFDCRLLYGEEKLIEELQAHIVEKLSDPGDLFFSLLANNALQYEPPLTFFRGIRTISKDNQQVFNIKRAMTPIVDLVRVYALKHKILKTNTGERLEALRLHKVLSHSDYHELMQSYYYLMGMRLKYQAENIIDNHEDPHNYVNPKSLTKIEVVTLKEIFKVIANFQQRIKMVFTRNLFG</sequence>
<dbReference type="Pfam" id="PF00027">
    <property type="entry name" value="cNMP_binding"/>
    <property type="match status" value="1"/>
</dbReference>